<keyword evidence="4" id="KW-0067">ATP-binding</keyword>
<gene>
    <name evidence="8" type="ORF">GCM10009613_40170</name>
</gene>
<dbReference type="PANTHER" id="PTHR43875:SF15">
    <property type="entry name" value="TREHALOSE IMPORT ATP-BINDING PROTEIN SUGC"/>
    <property type="match status" value="1"/>
</dbReference>
<dbReference type="InterPro" id="IPR027417">
    <property type="entry name" value="P-loop_NTPase"/>
</dbReference>
<evidence type="ECO:0000313" key="8">
    <source>
        <dbReference type="EMBL" id="GAA1393548.1"/>
    </source>
</evidence>
<evidence type="ECO:0000256" key="4">
    <source>
        <dbReference type="ARBA" id="ARBA00022840"/>
    </source>
</evidence>
<dbReference type="PROSITE" id="PS00211">
    <property type="entry name" value="ABC_TRANSPORTER_1"/>
    <property type="match status" value="1"/>
</dbReference>
<name>A0ABP4ILZ3_9PSEU</name>
<dbReference type="InterPro" id="IPR003439">
    <property type="entry name" value="ABC_transporter-like_ATP-bd"/>
</dbReference>
<evidence type="ECO:0000256" key="1">
    <source>
        <dbReference type="ARBA" id="ARBA00022448"/>
    </source>
</evidence>
<keyword evidence="1" id="KW-0813">Transport</keyword>
<protein>
    <recommendedName>
        <fullName evidence="7">ABC transporter domain-containing protein</fullName>
    </recommendedName>
</protein>
<evidence type="ECO:0000256" key="2">
    <source>
        <dbReference type="ARBA" id="ARBA00022475"/>
    </source>
</evidence>
<dbReference type="InterPro" id="IPR047641">
    <property type="entry name" value="ABC_transpr_MalK/UgpC-like"/>
</dbReference>
<evidence type="ECO:0000256" key="5">
    <source>
        <dbReference type="ARBA" id="ARBA00022967"/>
    </source>
</evidence>
<evidence type="ECO:0000256" key="3">
    <source>
        <dbReference type="ARBA" id="ARBA00022741"/>
    </source>
</evidence>
<dbReference type="PANTHER" id="PTHR43875">
    <property type="entry name" value="MALTODEXTRIN IMPORT ATP-BINDING PROTEIN MSMX"/>
    <property type="match status" value="1"/>
</dbReference>
<comment type="caution">
    <text evidence="8">The sequence shown here is derived from an EMBL/GenBank/DDBJ whole genome shotgun (WGS) entry which is preliminary data.</text>
</comment>
<keyword evidence="9" id="KW-1185">Reference proteome</keyword>
<dbReference type="SUPFAM" id="SSF52540">
    <property type="entry name" value="P-loop containing nucleoside triphosphate hydrolases"/>
    <property type="match status" value="1"/>
</dbReference>
<evidence type="ECO:0000256" key="6">
    <source>
        <dbReference type="ARBA" id="ARBA00023136"/>
    </source>
</evidence>
<dbReference type="SMART" id="SM00382">
    <property type="entry name" value="AAA"/>
    <property type="match status" value="1"/>
</dbReference>
<dbReference type="Gene3D" id="3.40.50.300">
    <property type="entry name" value="P-loop containing nucleotide triphosphate hydrolases"/>
    <property type="match status" value="1"/>
</dbReference>
<proteinExistence type="predicted"/>
<evidence type="ECO:0000313" key="9">
    <source>
        <dbReference type="Proteomes" id="UP001501414"/>
    </source>
</evidence>
<keyword evidence="3" id="KW-0547">Nucleotide-binding</keyword>
<dbReference type="EMBL" id="BAAAJK010000024">
    <property type="protein sequence ID" value="GAA1393548.1"/>
    <property type="molecule type" value="Genomic_DNA"/>
</dbReference>
<dbReference type="Pfam" id="PF00005">
    <property type="entry name" value="ABC_tran"/>
    <property type="match status" value="1"/>
</dbReference>
<reference evidence="9" key="1">
    <citation type="journal article" date="2019" name="Int. J. Syst. Evol. Microbiol.">
        <title>The Global Catalogue of Microorganisms (GCM) 10K type strain sequencing project: providing services to taxonomists for standard genome sequencing and annotation.</title>
        <authorList>
            <consortium name="The Broad Institute Genomics Platform"/>
            <consortium name="The Broad Institute Genome Sequencing Center for Infectious Disease"/>
            <person name="Wu L."/>
            <person name="Ma J."/>
        </authorList>
    </citation>
    <scope>NUCLEOTIDE SEQUENCE [LARGE SCALE GENOMIC DNA]</scope>
    <source>
        <strain evidence="9">JCM 11896</strain>
    </source>
</reference>
<keyword evidence="2" id="KW-1003">Cell membrane</keyword>
<dbReference type="Proteomes" id="UP001501414">
    <property type="component" value="Unassembled WGS sequence"/>
</dbReference>
<dbReference type="PROSITE" id="PS50893">
    <property type="entry name" value="ABC_TRANSPORTER_2"/>
    <property type="match status" value="1"/>
</dbReference>
<accession>A0ABP4ILZ3</accession>
<feature type="domain" description="ABC transporter" evidence="7">
    <location>
        <begin position="4"/>
        <end position="234"/>
    </location>
</feature>
<dbReference type="InterPro" id="IPR003593">
    <property type="entry name" value="AAA+_ATPase"/>
</dbReference>
<dbReference type="RefSeq" id="WP_344024752.1">
    <property type="nucleotide sequence ID" value="NZ_BAAAJK010000024.1"/>
</dbReference>
<keyword evidence="5" id="KW-1278">Translocase</keyword>
<evidence type="ECO:0000259" key="7">
    <source>
        <dbReference type="PROSITE" id="PS50893"/>
    </source>
</evidence>
<dbReference type="SUPFAM" id="SSF50331">
    <property type="entry name" value="MOP-like"/>
    <property type="match status" value="1"/>
</dbReference>
<dbReference type="InterPro" id="IPR017871">
    <property type="entry name" value="ABC_transporter-like_CS"/>
</dbReference>
<sequence>MPTLSFRGAGARYPNGTVALVDVTFEVGDGEIVALLGPPGSGKSSVLRLGSGELAPATGSVLIDGTACSRFRARNRPAALVDTRRDTTRRRTVAEHIGRPMQVAGVGTWTRTCHIAELAERLHVGDLLPYPLDGLSAGQRRRVAVATALARRPRMLLLDEPLAGVDEETEAVLREVLRQFRAERRTILYATADPAEAAGIADRVALLHGGRLRDSGTPRDLADRPGTVLGAVALGDPPMNLVEAGVHAEQDRHVVLTIGRQNHWMPWNDLRSRSIARFHGERIVLGVRPDAVLPGGSGFVLTGVVQGVEQRPGGVYAVLDTGAGGIDPHGGGEPDGGDVLTPLDRPPRRALFRVRLGPHDRPPVNARMAVGFDARSLHAFDRHGRRIHLPVTAPRTPVPADHG</sequence>
<keyword evidence="6" id="KW-0472">Membrane</keyword>
<dbReference type="InterPro" id="IPR008995">
    <property type="entry name" value="Mo/tungstate-bd_C_term_dom"/>
</dbReference>
<organism evidence="8 9">
    <name type="scientific">Pseudonocardia kongjuensis</name>
    <dbReference type="NCBI Taxonomy" id="102227"/>
    <lineage>
        <taxon>Bacteria</taxon>
        <taxon>Bacillati</taxon>
        <taxon>Actinomycetota</taxon>
        <taxon>Actinomycetes</taxon>
        <taxon>Pseudonocardiales</taxon>
        <taxon>Pseudonocardiaceae</taxon>
        <taxon>Pseudonocardia</taxon>
    </lineage>
</organism>